<feature type="region of interest" description="Disordered" evidence="3">
    <location>
        <begin position="458"/>
        <end position="496"/>
    </location>
</feature>
<dbReference type="NCBIfam" id="TIGR01007">
    <property type="entry name" value="eps_fam"/>
    <property type="match status" value="1"/>
</dbReference>
<dbReference type="CDD" id="cd05387">
    <property type="entry name" value="BY-kinase"/>
    <property type="match status" value="1"/>
</dbReference>
<dbReference type="InterPro" id="IPR033756">
    <property type="entry name" value="YlxH/NBP35"/>
</dbReference>
<keyword evidence="2" id="KW-0067">ATP-binding</keyword>
<evidence type="ECO:0000256" key="4">
    <source>
        <dbReference type="SAM" id="Phobius"/>
    </source>
</evidence>
<dbReference type="PROSITE" id="PS51257">
    <property type="entry name" value="PROKAR_LIPOPROTEIN"/>
    <property type="match status" value="1"/>
</dbReference>
<feature type="transmembrane region" description="Helical" evidence="4">
    <location>
        <begin position="170"/>
        <end position="188"/>
    </location>
</feature>
<dbReference type="Pfam" id="PF10609">
    <property type="entry name" value="ParA"/>
    <property type="match status" value="1"/>
</dbReference>
<sequence>MWALMRQYWLTLVVFALAGGACGYGAILLTTPLYTADTEVFVASSSGQSTNDLTQISNYSQQQARNYSVLVTREIVLQPVINDLDLDLTVNQLRRKVSATVPLNTSLISISVETDSAQGSAEIADAIAASLSQQIRVLIPPLEDGSYPIQLKTVEAATAPGFPSSPNRTLYVGLGLVIGLIAGLAVCATREFVNAKVRTPEQARDLARSSLLGTIVHDRAAATTPVALQHDELSPRSEEFRQLRTNLRFLQADRPHKAFVVTSSVPGEGKSSIAANIAATMAATGQSVCLVEADLRRPTLASTLGLVGGVGFTTLLAGEAELDDVLQSWGKHGMSVLLAGETPPNPSELLGSEHAELILNNIVSRFDVTIIDCPPLIPVTDATILAQQFGGAIFVTGMRRVQVREVRRSLERMALVGAPILGVVANRAPLSIRGRYRMTYTAPVEKTKTSRFALFTRKGAKSSRRDDARAKPVSARFSRANTHHDSEPANESLRAS</sequence>
<evidence type="ECO:0000256" key="3">
    <source>
        <dbReference type="SAM" id="MobiDB-lite"/>
    </source>
</evidence>
<keyword evidence="6" id="KW-1185">Reference proteome</keyword>
<proteinExistence type="predicted"/>
<dbReference type="PANTHER" id="PTHR32309:SF13">
    <property type="entry name" value="FERRIC ENTEROBACTIN TRANSPORT PROTEIN FEPE"/>
    <property type="match status" value="1"/>
</dbReference>
<dbReference type="PANTHER" id="PTHR32309">
    <property type="entry name" value="TYROSINE-PROTEIN KINASE"/>
    <property type="match status" value="1"/>
</dbReference>
<keyword evidence="4" id="KW-0472">Membrane</keyword>
<accession>A0ABX6YFT2</accession>
<dbReference type="GO" id="GO:0004715">
    <property type="term" value="F:non-membrane spanning protein tyrosine kinase activity"/>
    <property type="evidence" value="ECO:0007669"/>
    <property type="project" value="UniProtKB-EC"/>
</dbReference>
<organism evidence="5 6">
    <name type="scientific">Paramicrobacterium chengjingii</name>
    <dbReference type="NCBI Taxonomy" id="2769067"/>
    <lineage>
        <taxon>Bacteria</taxon>
        <taxon>Bacillati</taxon>
        <taxon>Actinomycetota</taxon>
        <taxon>Actinomycetes</taxon>
        <taxon>Micrococcales</taxon>
        <taxon>Microbacteriaceae</taxon>
        <taxon>Paramicrobacterium</taxon>
    </lineage>
</organism>
<dbReference type="InterPro" id="IPR050445">
    <property type="entry name" value="Bact_polysacc_biosynth/exp"/>
</dbReference>
<gene>
    <name evidence="5" type="ORF">HCR76_12535</name>
</gene>
<keyword evidence="5" id="KW-0808">Transferase</keyword>
<evidence type="ECO:0000256" key="1">
    <source>
        <dbReference type="ARBA" id="ARBA00022741"/>
    </source>
</evidence>
<keyword evidence="1" id="KW-0547">Nucleotide-binding</keyword>
<name>A0ABX6YFT2_9MICO</name>
<dbReference type="Gene3D" id="3.40.50.300">
    <property type="entry name" value="P-loop containing nucleotide triphosphate hydrolases"/>
    <property type="match status" value="1"/>
</dbReference>
<dbReference type="InterPro" id="IPR005702">
    <property type="entry name" value="Wzc-like_C"/>
</dbReference>
<reference evidence="5 6" key="1">
    <citation type="submission" date="2020-12" db="EMBL/GenBank/DDBJ databases">
        <title>Microbacterium sp. HY060.</title>
        <authorList>
            <person name="Zhou J."/>
        </authorList>
    </citation>
    <scope>NUCLEOTIDE SEQUENCE [LARGE SCALE GENOMIC DNA]</scope>
    <source>
        <strain evidence="5 6">HY60</strain>
    </source>
</reference>
<evidence type="ECO:0000313" key="6">
    <source>
        <dbReference type="Proteomes" id="UP000662814"/>
    </source>
</evidence>
<dbReference type="InterPro" id="IPR027417">
    <property type="entry name" value="P-loop_NTPase"/>
</dbReference>
<protein>
    <submittedName>
        <fullName evidence="5">Polysaccharide biosynthesis tyrosine autokinase</fullName>
        <ecNumber evidence="5">2.7.10.2</ecNumber>
    </submittedName>
</protein>
<keyword evidence="4" id="KW-1133">Transmembrane helix</keyword>
<dbReference type="Proteomes" id="UP000662814">
    <property type="component" value="Chromosome"/>
</dbReference>
<keyword evidence="4" id="KW-0812">Transmembrane</keyword>
<dbReference type="RefSeq" id="WP_166990967.1">
    <property type="nucleotide sequence ID" value="NZ_CP061169.1"/>
</dbReference>
<dbReference type="EC" id="2.7.10.2" evidence="5"/>
<dbReference type="EMBL" id="CP061169">
    <property type="protein sequence ID" value="QPZ37644.1"/>
    <property type="molecule type" value="Genomic_DNA"/>
</dbReference>
<evidence type="ECO:0000313" key="5">
    <source>
        <dbReference type="EMBL" id="QPZ37644.1"/>
    </source>
</evidence>
<dbReference type="SUPFAM" id="SSF52540">
    <property type="entry name" value="P-loop containing nucleoside triphosphate hydrolases"/>
    <property type="match status" value="1"/>
</dbReference>
<evidence type="ECO:0000256" key="2">
    <source>
        <dbReference type="ARBA" id="ARBA00022840"/>
    </source>
</evidence>